<dbReference type="NCBIfam" id="NF010619">
    <property type="entry name" value="PRK14013.2-5"/>
    <property type="match status" value="1"/>
</dbReference>
<dbReference type="EMBL" id="CP012508">
    <property type="protein sequence ID" value="ALB23684.1"/>
    <property type="molecule type" value="Genomic_DNA"/>
</dbReference>
<accession>A0A1L6TE12</accession>
<protein>
    <submittedName>
        <fullName evidence="1">Tellurium resistance protein TerC</fullName>
    </submittedName>
</protein>
<proteinExistence type="predicted"/>
<dbReference type="PANTHER" id="PTHR30238">
    <property type="entry name" value="MEMBRANE BOUND PREDICTED REDOX MODULATOR"/>
    <property type="match status" value="1"/>
</dbReference>
<dbReference type="Proteomes" id="UP000029558">
    <property type="component" value="Chromosome"/>
</dbReference>
<sequence length="336" mass="37165">MANLKYFYGSLLVTIAGLIAALFVGHEHPLTAVYITAVLALLEISLSFDNAVINARVLADMPMFWRKLFIYIGLPIAVFGMRLIFPILLVDMTTQLSFIDVFHLATSDPHAYHHALLQGMPMISAFGSAFLLKVFLGFFFDKDKDIHWVPFLEANRAIKAASNLPGVSLLLSLLAGMLLIYYTKDWQVALAYLSGIILHELLSVMGLLFNQPASSGQTLVRNGLISFIYLEFLDASFSFDGVIGAFAISTNIFIIMIGLGIGAMFVRSLTIFLVEKKTLSSFPYLEHGAHYAIGFLACVMFIKMFHHVPEAITGTVGIGLIIIACLHSYIERRIKS</sequence>
<evidence type="ECO:0000313" key="1">
    <source>
        <dbReference type="EMBL" id="ALB23684.1"/>
    </source>
</evidence>
<dbReference type="PANTHER" id="PTHR30238:SF4">
    <property type="entry name" value="SLL1022 PROTEIN"/>
    <property type="match status" value="1"/>
</dbReference>
<evidence type="ECO:0000313" key="2">
    <source>
        <dbReference type="Proteomes" id="UP000029558"/>
    </source>
</evidence>
<dbReference type="AlphaFoldDB" id="A0A1L6TE12"/>
<dbReference type="Pfam" id="PF04332">
    <property type="entry name" value="DUF475"/>
    <property type="match status" value="1"/>
</dbReference>
<gene>
    <name evidence="1" type="primary">terC</name>
    <name evidence="1" type="ORF">KU39_2508</name>
</gene>
<name>A0A1L6TE12_PISSA</name>
<dbReference type="OrthoDB" id="8533002at2"/>
<dbReference type="RefSeq" id="WP_017376610.1">
    <property type="nucleotide sequence ID" value="NZ_CP012508.1"/>
</dbReference>
<reference evidence="1 2" key="1">
    <citation type="journal article" date="2014" name="Genome Announc.">
        <title>Comparative Genome Analysis of Two Isolates of the Fish Pathogen Piscirickettsia salmonis from Different Hosts Reveals Major Differences in Virulence-Associated Secretion Systems.</title>
        <authorList>
            <person name="Bohle H."/>
            <person name="Henriquez P."/>
            <person name="Grothusen H."/>
            <person name="Navas E."/>
            <person name="Sandoval A."/>
            <person name="Bustamante F."/>
            <person name="Bustos P."/>
            <person name="Mancilla M."/>
        </authorList>
    </citation>
    <scope>NUCLEOTIDE SEQUENCE [LARGE SCALE GENOMIC DNA]</scope>
    <source>
        <strain evidence="2">B1-32597</strain>
    </source>
</reference>
<dbReference type="InterPro" id="IPR007427">
    <property type="entry name" value="DUF475"/>
</dbReference>
<organism evidence="1 2">
    <name type="scientific">Piscirickettsia salmonis</name>
    <dbReference type="NCBI Taxonomy" id="1238"/>
    <lineage>
        <taxon>Bacteria</taxon>
        <taxon>Pseudomonadati</taxon>
        <taxon>Pseudomonadota</taxon>
        <taxon>Gammaproteobacteria</taxon>
        <taxon>Thiotrichales</taxon>
        <taxon>Piscirickettsiaceae</taxon>
        <taxon>Piscirickettsia</taxon>
    </lineage>
</organism>